<protein>
    <submittedName>
        <fullName evidence="1">Uncharacterized protein</fullName>
    </submittedName>
</protein>
<organism evidence="1">
    <name type="scientific">marine sediment metagenome</name>
    <dbReference type="NCBI Taxonomy" id="412755"/>
    <lineage>
        <taxon>unclassified sequences</taxon>
        <taxon>metagenomes</taxon>
        <taxon>ecological metagenomes</taxon>
    </lineage>
</organism>
<sequence length="101" mass="11002">MSTEPSIKILSFLDKITAPAKSIKKLLLLNLTSSISFAETTVPIKVVPPSKPVMSDVSAELLFKFKGIRSTPPDMLVASKYISTFASAELLANIIFWICSL</sequence>
<name>A0A0F9GKU3_9ZZZZ</name>
<comment type="caution">
    <text evidence="1">The sequence shown here is derived from an EMBL/GenBank/DDBJ whole genome shotgun (WGS) entry which is preliminary data.</text>
</comment>
<gene>
    <name evidence="1" type="ORF">LCGC14_2171950</name>
</gene>
<evidence type="ECO:0000313" key="1">
    <source>
        <dbReference type="EMBL" id="KKL63752.1"/>
    </source>
</evidence>
<proteinExistence type="predicted"/>
<accession>A0A0F9GKU3</accession>
<dbReference type="AlphaFoldDB" id="A0A0F9GKU3"/>
<reference evidence="1" key="1">
    <citation type="journal article" date="2015" name="Nature">
        <title>Complex archaea that bridge the gap between prokaryotes and eukaryotes.</title>
        <authorList>
            <person name="Spang A."/>
            <person name="Saw J.H."/>
            <person name="Jorgensen S.L."/>
            <person name="Zaremba-Niedzwiedzka K."/>
            <person name="Martijn J."/>
            <person name="Lind A.E."/>
            <person name="van Eijk R."/>
            <person name="Schleper C."/>
            <person name="Guy L."/>
            <person name="Ettema T.J."/>
        </authorList>
    </citation>
    <scope>NUCLEOTIDE SEQUENCE</scope>
</reference>
<dbReference type="EMBL" id="LAZR01028057">
    <property type="protein sequence ID" value="KKL63752.1"/>
    <property type="molecule type" value="Genomic_DNA"/>
</dbReference>